<dbReference type="RefSeq" id="WP_072630081.1">
    <property type="nucleotide sequence ID" value="NZ_JABBAN010000096.1"/>
</dbReference>
<dbReference type="PANTHER" id="PTHR11014:SF63">
    <property type="entry name" value="METALLOPEPTIDASE, PUTATIVE (AFU_ORTHOLOGUE AFUA_6G09600)-RELATED"/>
    <property type="match status" value="1"/>
</dbReference>
<dbReference type="InterPro" id="IPR011650">
    <property type="entry name" value="Peptidase_M20_dimer"/>
</dbReference>
<dbReference type="FunFam" id="3.30.70.360:FF:000001">
    <property type="entry name" value="N-acetyldiaminopimelate deacetylase"/>
    <property type="match status" value="1"/>
</dbReference>
<organism evidence="4 5">
    <name type="scientific">Planktotalea frisia</name>
    <dbReference type="NCBI Taxonomy" id="696762"/>
    <lineage>
        <taxon>Bacteria</taxon>
        <taxon>Pseudomonadati</taxon>
        <taxon>Pseudomonadota</taxon>
        <taxon>Alphaproteobacteria</taxon>
        <taxon>Rhodobacterales</taxon>
        <taxon>Paracoccaceae</taxon>
        <taxon>Planktotalea</taxon>
    </lineage>
</organism>
<dbReference type="SUPFAM" id="SSF55031">
    <property type="entry name" value="Bacterial exopeptidase dimerisation domain"/>
    <property type="match status" value="1"/>
</dbReference>
<keyword evidence="1 4" id="KW-0378">Hydrolase</keyword>
<proteinExistence type="predicted"/>
<dbReference type="Gene3D" id="3.40.630.10">
    <property type="entry name" value="Zn peptidases"/>
    <property type="match status" value="1"/>
</dbReference>
<dbReference type="GO" id="GO:0050118">
    <property type="term" value="F:N-acetyldiaminopimelate deacetylase activity"/>
    <property type="evidence" value="ECO:0007669"/>
    <property type="project" value="UniProtKB-ARBA"/>
</dbReference>
<dbReference type="SUPFAM" id="SSF53187">
    <property type="entry name" value="Zn-dependent exopeptidases"/>
    <property type="match status" value="1"/>
</dbReference>
<dbReference type="PIRSF" id="PIRSF005962">
    <property type="entry name" value="Pept_M20D_amidohydro"/>
    <property type="match status" value="1"/>
</dbReference>
<dbReference type="GO" id="GO:0046872">
    <property type="term" value="F:metal ion binding"/>
    <property type="evidence" value="ECO:0007669"/>
    <property type="project" value="UniProtKB-KW"/>
</dbReference>
<comment type="cofactor">
    <cofactor evidence="2">
        <name>Mn(2+)</name>
        <dbReference type="ChEBI" id="CHEBI:29035"/>
    </cofactor>
    <text evidence="2">The Mn(2+) ion enhances activity.</text>
</comment>
<dbReference type="Pfam" id="PF07687">
    <property type="entry name" value="M20_dimer"/>
    <property type="match status" value="1"/>
</dbReference>
<comment type="caution">
    <text evidence="4">The sequence shown here is derived from an EMBL/GenBank/DDBJ whole genome shotgun (WGS) entry which is preliminary data.</text>
</comment>
<feature type="binding site" evidence="2">
    <location>
        <position position="362"/>
    </location>
    <ligand>
        <name>Mn(2+)</name>
        <dbReference type="ChEBI" id="CHEBI:29035"/>
        <label>2</label>
    </ligand>
</feature>
<gene>
    <name evidence="4" type="primary">yxeP_2</name>
    <name evidence="4" type="ORF">PFRI_14880</name>
</gene>
<feature type="binding site" evidence="2">
    <location>
        <position position="106"/>
    </location>
    <ligand>
        <name>Mn(2+)</name>
        <dbReference type="ChEBI" id="CHEBI:29035"/>
        <label>2</label>
    </ligand>
</feature>
<evidence type="ECO:0000259" key="3">
    <source>
        <dbReference type="Pfam" id="PF07687"/>
    </source>
</evidence>
<dbReference type="STRING" id="696762.PFRI_14880"/>
<dbReference type="EC" id="3.-.-.-" evidence="4"/>
<dbReference type="Pfam" id="PF01546">
    <property type="entry name" value="Peptidase_M20"/>
    <property type="match status" value="1"/>
</dbReference>
<feature type="binding site" evidence="2">
    <location>
        <position position="165"/>
    </location>
    <ligand>
        <name>Mn(2+)</name>
        <dbReference type="ChEBI" id="CHEBI:29035"/>
        <label>2</label>
    </ligand>
</feature>
<dbReference type="InterPro" id="IPR036264">
    <property type="entry name" value="Bact_exopeptidase_dim_dom"/>
</dbReference>
<evidence type="ECO:0000256" key="2">
    <source>
        <dbReference type="PIRSR" id="PIRSR005962-1"/>
    </source>
</evidence>
<dbReference type="Gene3D" id="3.30.70.360">
    <property type="match status" value="1"/>
</dbReference>
<reference evidence="4 5" key="1">
    <citation type="submission" date="2016-10" db="EMBL/GenBank/DDBJ databases">
        <title>Genome sequence of Planktotalea frisia SH6-1.</title>
        <authorList>
            <person name="Poehlein A."/>
            <person name="Bakenhus I."/>
            <person name="Voget S."/>
            <person name="Brinkhoff T."/>
            <person name="Simon M."/>
        </authorList>
    </citation>
    <scope>NUCLEOTIDE SEQUENCE [LARGE SCALE GENOMIC DNA]</scope>
    <source>
        <strain evidence="4 5">SH6-1</strain>
    </source>
</reference>
<keyword evidence="2" id="KW-0479">Metal-binding</keyword>
<dbReference type="AlphaFoldDB" id="A0A1L9NYH6"/>
<evidence type="ECO:0000256" key="1">
    <source>
        <dbReference type="ARBA" id="ARBA00022801"/>
    </source>
</evidence>
<dbReference type="NCBIfam" id="TIGR01891">
    <property type="entry name" value="amidohydrolases"/>
    <property type="match status" value="1"/>
</dbReference>
<dbReference type="InterPro" id="IPR017439">
    <property type="entry name" value="Amidohydrolase"/>
</dbReference>
<evidence type="ECO:0000313" key="4">
    <source>
        <dbReference type="EMBL" id="OJI94252.1"/>
    </source>
</evidence>
<dbReference type="GO" id="GO:0019877">
    <property type="term" value="P:diaminopimelate biosynthetic process"/>
    <property type="evidence" value="ECO:0007669"/>
    <property type="project" value="UniProtKB-ARBA"/>
</dbReference>
<keyword evidence="2" id="KW-0464">Manganese</keyword>
<feature type="domain" description="Peptidase M20 dimerisation" evidence="3">
    <location>
        <begin position="189"/>
        <end position="287"/>
    </location>
</feature>
<feature type="binding site" evidence="2">
    <location>
        <position position="139"/>
    </location>
    <ligand>
        <name>Mn(2+)</name>
        <dbReference type="ChEBI" id="CHEBI:29035"/>
        <label>2</label>
    </ligand>
</feature>
<dbReference type="EMBL" id="MLCB01000111">
    <property type="protein sequence ID" value="OJI94252.1"/>
    <property type="molecule type" value="Genomic_DNA"/>
</dbReference>
<dbReference type="Proteomes" id="UP000184514">
    <property type="component" value="Unassembled WGS sequence"/>
</dbReference>
<dbReference type="CDD" id="cd05666">
    <property type="entry name" value="M20_Acy1-like"/>
    <property type="match status" value="1"/>
</dbReference>
<dbReference type="InterPro" id="IPR002933">
    <property type="entry name" value="Peptidase_M20"/>
</dbReference>
<accession>A0A1L9NYH6</accession>
<protein>
    <submittedName>
        <fullName evidence="4">Putative hydrolase YxeP</fullName>
        <ecNumber evidence="4">3.-.-.-</ecNumber>
    </submittedName>
</protein>
<dbReference type="OrthoDB" id="9777385at2"/>
<keyword evidence="5" id="KW-1185">Reference proteome</keyword>
<evidence type="ECO:0000313" key="5">
    <source>
        <dbReference type="Proteomes" id="UP000184514"/>
    </source>
</evidence>
<sequence length="391" mass="41699">MPIHNRFADLHPEITEWRRHLHTIPELGFDLPKTAAYVEERLREIGVDKLETGVAQTGMVAVIKGKTDTSGRVIALRADMDALPIHETANVDYKSTHDGKMHACGHDGHTAMLLGAAKYLAETRNFDGTAVLFFQPAEEGGGGGKVMVDDGVMDRYNVDEVYGLHNMPGGPAGAFAIRSGGLLAAADEVVIKITGKGGHGAVPHEAIDPNIAAAHILLALQSITSRNVDPLKSAVLSICTMSNDSAAFNVIPQTVQLGGTVRTLDPEVRDLVEKRFKKIVAATADAYDCAVEVHYERGYPVTVNAEANTAFAADVARKVAGENAVDDNTAPIMAGEDFSYMLEARPGAYIFLGNGEGGAMVHHPEYVFNDDAIPAGCSWLAGMVETRMPAA</sequence>
<name>A0A1L9NYH6_9RHOB</name>
<feature type="binding site" evidence="2">
    <location>
        <position position="104"/>
    </location>
    <ligand>
        <name>Mn(2+)</name>
        <dbReference type="ChEBI" id="CHEBI:29035"/>
        <label>2</label>
    </ligand>
</feature>
<dbReference type="PANTHER" id="PTHR11014">
    <property type="entry name" value="PEPTIDASE M20 FAMILY MEMBER"/>
    <property type="match status" value="1"/>
</dbReference>